<dbReference type="GO" id="GO:0005096">
    <property type="term" value="F:GTPase activator activity"/>
    <property type="evidence" value="ECO:0007669"/>
    <property type="project" value="UniProtKB-KW"/>
</dbReference>
<dbReference type="OrthoDB" id="184583at2759"/>
<keyword evidence="3" id="KW-0677">Repeat</keyword>
<feature type="compositionally biased region" description="Acidic residues" evidence="4">
    <location>
        <begin position="341"/>
        <end position="369"/>
    </location>
</feature>
<dbReference type="EMBL" id="LSSM01000520">
    <property type="protein sequence ID" value="OMJ28647.1"/>
    <property type="molecule type" value="Genomic_DNA"/>
</dbReference>
<dbReference type="Gene3D" id="3.80.10.10">
    <property type="entry name" value="Ribonuclease Inhibitor"/>
    <property type="match status" value="1"/>
</dbReference>
<dbReference type="SMART" id="SM00368">
    <property type="entry name" value="LRR_RI"/>
    <property type="match status" value="9"/>
</dbReference>
<dbReference type="PANTHER" id="PTHR24113">
    <property type="entry name" value="RAN GTPASE-ACTIVATING PROTEIN 1"/>
    <property type="match status" value="1"/>
</dbReference>
<gene>
    <name evidence="5" type="ORF">AYI69_g1872</name>
</gene>
<keyword evidence="6" id="KW-1185">Reference proteome</keyword>
<feature type="region of interest" description="Disordered" evidence="4">
    <location>
        <begin position="338"/>
        <end position="454"/>
    </location>
</feature>
<dbReference type="GO" id="GO:0048471">
    <property type="term" value="C:perinuclear region of cytoplasm"/>
    <property type="evidence" value="ECO:0007669"/>
    <property type="project" value="TreeGrafter"/>
</dbReference>
<dbReference type="CDD" id="cd00116">
    <property type="entry name" value="LRR_RI"/>
    <property type="match status" value="1"/>
</dbReference>
<dbReference type="PANTHER" id="PTHR24113:SF12">
    <property type="entry name" value="RAN GTPASE-ACTIVATING PROTEIN 1"/>
    <property type="match status" value="1"/>
</dbReference>
<evidence type="ECO:0000256" key="4">
    <source>
        <dbReference type="SAM" id="MobiDB-lite"/>
    </source>
</evidence>
<evidence type="ECO:0000313" key="6">
    <source>
        <dbReference type="Proteomes" id="UP000187429"/>
    </source>
</evidence>
<organism evidence="5 6">
    <name type="scientific">Smittium culicis</name>
    <dbReference type="NCBI Taxonomy" id="133412"/>
    <lineage>
        <taxon>Eukaryota</taxon>
        <taxon>Fungi</taxon>
        <taxon>Fungi incertae sedis</taxon>
        <taxon>Zoopagomycota</taxon>
        <taxon>Kickxellomycotina</taxon>
        <taxon>Harpellomycetes</taxon>
        <taxon>Harpellales</taxon>
        <taxon>Legeriomycetaceae</taxon>
        <taxon>Smittium</taxon>
    </lineage>
</organism>
<dbReference type="SUPFAM" id="SSF52047">
    <property type="entry name" value="RNI-like"/>
    <property type="match status" value="1"/>
</dbReference>
<sequence>MAANNVFSIEGKGLKLTTAEDIKEYVEQIKNHENLTEIILSGNTIGSEAAKELATVLPEKLQLQIANFSDIFTGRLREDVKESVKILCNSLTELPSLKSLSLSDNAFGPVGAESMFDFLSNNNSLEELYLNNNGLGIQGGQTIAKAFMERHDRHSASGIESNLRIIVMGRNRLENGSSAAMSEMLSKLKTLTSFRVPQNGIRPEGIETLMKGLSENVNLDHLDLQDNTFTLAGSKALAEALPNWKKLEILNVNDCLLSSKGGPIVAAALKNNPNLKKLQLQYNEIEQDGIEVLSQVIGQLKHLEALELNGNRFKAESPIVDKIKLALLNNSSEDILGSLSDMEDLTSDEEDDDEDDDDEENDDSEDEEEIKVQDKPADEKTESKDTPSTEETSSVAPEPETAQMEVDSAPQKVEHTSSDTKTTDIAKDDAPTKDNVDANAITAAAPPTDGIKQHSAALGLPTHTAYDTTTRRKSAAEELDDDISSLINSMKNGLNLN</sequence>
<dbReference type="GO" id="GO:0006913">
    <property type="term" value="P:nucleocytoplasmic transport"/>
    <property type="evidence" value="ECO:0007669"/>
    <property type="project" value="TreeGrafter"/>
</dbReference>
<feature type="compositionally biased region" description="Basic and acidic residues" evidence="4">
    <location>
        <begin position="412"/>
        <end position="436"/>
    </location>
</feature>
<dbReference type="GO" id="GO:0031267">
    <property type="term" value="F:small GTPase binding"/>
    <property type="evidence" value="ECO:0007669"/>
    <property type="project" value="TreeGrafter"/>
</dbReference>
<dbReference type="InterPro" id="IPR001611">
    <property type="entry name" value="Leu-rich_rpt"/>
</dbReference>
<evidence type="ECO:0000256" key="2">
    <source>
        <dbReference type="ARBA" id="ARBA00022614"/>
    </source>
</evidence>
<dbReference type="GO" id="GO:0005634">
    <property type="term" value="C:nucleus"/>
    <property type="evidence" value="ECO:0007669"/>
    <property type="project" value="TreeGrafter"/>
</dbReference>
<reference evidence="6" key="1">
    <citation type="submission" date="2017-01" db="EMBL/GenBank/DDBJ databases">
        <authorList>
            <person name="Wang Y."/>
            <person name="White M."/>
            <person name="Kvist S."/>
            <person name="Moncalvo J.-M."/>
        </authorList>
    </citation>
    <scope>NUCLEOTIDE SEQUENCE [LARGE SCALE GENOMIC DNA]</scope>
    <source>
        <strain evidence="6">ID-206-W2</strain>
    </source>
</reference>
<evidence type="ECO:0000256" key="1">
    <source>
        <dbReference type="ARBA" id="ARBA00022468"/>
    </source>
</evidence>
<keyword evidence="2" id="KW-0433">Leucine-rich repeat</keyword>
<dbReference type="InterPro" id="IPR027038">
    <property type="entry name" value="RanGap"/>
</dbReference>
<feature type="compositionally biased region" description="Basic and acidic residues" evidence="4">
    <location>
        <begin position="370"/>
        <end position="387"/>
    </location>
</feature>
<evidence type="ECO:0000313" key="5">
    <source>
        <dbReference type="EMBL" id="OMJ28647.1"/>
    </source>
</evidence>
<dbReference type="Pfam" id="PF13516">
    <property type="entry name" value="LRR_6"/>
    <property type="match status" value="5"/>
</dbReference>
<accession>A0A1R1YP02</accession>
<protein>
    <submittedName>
        <fullName evidence="5">Ran GTPase-activating protein 1</fullName>
    </submittedName>
</protein>
<evidence type="ECO:0000256" key="3">
    <source>
        <dbReference type="ARBA" id="ARBA00022737"/>
    </source>
</evidence>
<name>A0A1R1YP02_9FUNG</name>
<dbReference type="AlphaFoldDB" id="A0A1R1YP02"/>
<keyword evidence="1" id="KW-0343">GTPase activation</keyword>
<proteinExistence type="predicted"/>
<dbReference type="Proteomes" id="UP000187429">
    <property type="component" value="Unassembled WGS sequence"/>
</dbReference>
<comment type="caution">
    <text evidence="5">The sequence shown here is derived from an EMBL/GenBank/DDBJ whole genome shotgun (WGS) entry which is preliminary data.</text>
</comment>
<dbReference type="InterPro" id="IPR032675">
    <property type="entry name" value="LRR_dom_sf"/>
</dbReference>
<dbReference type="GO" id="GO:0005829">
    <property type="term" value="C:cytosol"/>
    <property type="evidence" value="ECO:0007669"/>
    <property type="project" value="TreeGrafter"/>
</dbReference>